<keyword evidence="6" id="KW-0418">Kinase</keyword>
<dbReference type="Gene3D" id="3.30.565.10">
    <property type="entry name" value="Histidine kinase-like ATPase, C-terminal domain"/>
    <property type="match status" value="1"/>
</dbReference>
<dbReference type="SMART" id="SM00086">
    <property type="entry name" value="PAC"/>
    <property type="match status" value="2"/>
</dbReference>
<dbReference type="SUPFAM" id="SSF55874">
    <property type="entry name" value="ATPase domain of HSP90 chaperone/DNA topoisomerase II/histidine kinase"/>
    <property type="match status" value="1"/>
</dbReference>
<keyword evidence="5" id="KW-0547">Nucleotide-binding</keyword>
<evidence type="ECO:0000256" key="7">
    <source>
        <dbReference type="ARBA" id="ARBA00022840"/>
    </source>
</evidence>
<dbReference type="SMART" id="SM00387">
    <property type="entry name" value="HATPase_c"/>
    <property type="match status" value="1"/>
</dbReference>
<organism evidence="15 16">
    <name type="scientific">Actomonas aquatica</name>
    <dbReference type="NCBI Taxonomy" id="2866162"/>
    <lineage>
        <taxon>Bacteria</taxon>
        <taxon>Pseudomonadati</taxon>
        <taxon>Verrucomicrobiota</taxon>
        <taxon>Opitutia</taxon>
        <taxon>Opitutales</taxon>
        <taxon>Opitutaceae</taxon>
        <taxon>Actomonas</taxon>
    </lineage>
</organism>
<dbReference type="InterPro" id="IPR013656">
    <property type="entry name" value="PAS_4"/>
</dbReference>
<evidence type="ECO:0000256" key="9">
    <source>
        <dbReference type="PROSITE-ProRule" id="PRU00169"/>
    </source>
</evidence>
<evidence type="ECO:0000256" key="8">
    <source>
        <dbReference type="ARBA" id="ARBA00023012"/>
    </source>
</evidence>
<sequence>MSSPFHPLASFGDLGVTTPGLALLSADAMPALLLGGVAVAGLAGCALMWTRARRSRQHEQRLQTDLDAQSAAAATLTRRVAELEQLNTDLERRLGEGARAQHESESQFRMLVDGLRDYCLIMLDPEGRVMSWNDVAARAKRFSAQEVVGKSLDCFYPPADAANGCPAIDLREAVRTGRLETRSPRRRGDGTIYPAHVVLNPLHDEQGQLQGFVMVIRDLSQEQEAKQALDHQQGLLETILENLAEGVVACDAEGRLTFFNKVAREWHGQDIAPTEPTEWGSTYDLYESDGSTRLPADRVPLLRALRGERVRAAEMTIVVPGRAPRFLLAAGDPLLDADGNKLGAVVVLHDITERKQAEATSLRAQRMESIGMLAGGIAHDLNNALAPVLMAIELLKSRYPESSSIIEAMEVSSNRGADMVKQLLSFAKGASAKHVTVKLRHLANEIHKLVGNTFPKNIAVTFDYPPDLAPVHGDPTQLHQVLLNLCVNARDAMPDGGELVLKMRNVSLTAETVPVGARLDPGDYVRVEVRDTGTGISPDILPYVFEPFFSTKETGKGTGLGLATAMSIVRDHNGELLLDSTVGEGTTFTLFVPTLESLATDETRSPFAEPLMKGDGRLVLLVDDQASIREVGRNVISGLGFRVIAAANGNEALKILQDQGNAIDLIITDRDMPEMGGATLISHARDLAQRAQFIIASGYMNKEEVEELRELGVAAVLQKPFAQRDLVRVLRHVLSGRQEMEFSRTPWG</sequence>
<dbReference type="CDD" id="cd00130">
    <property type="entry name" value="PAS"/>
    <property type="match status" value="2"/>
</dbReference>
<evidence type="ECO:0000256" key="10">
    <source>
        <dbReference type="SAM" id="Coils"/>
    </source>
</evidence>
<reference evidence="15 16" key="1">
    <citation type="submission" date="2023-12" db="EMBL/GenBank/DDBJ databases">
        <title>Description of an unclassified Opitutus bacterium of Verrucomicrobiota.</title>
        <authorList>
            <person name="Zhang D.-F."/>
        </authorList>
    </citation>
    <scope>NUCLEOTIDE SEQUENCE [LARGE SCALE GENOMIC DNA]</scope>
    <source>
        <strain evidence="15 16">WL0086</strain>
    </source>
</reference>
<dbReference type="InterPro" id="IPR000700">
    <property type="entry name" value="PAS-assoc_C"/>
</dbReference>
<dbReference type="PANTHER" id="PTHR43065:SF46">
    <property type="entry name" value="C4-DICARBOXYLATE TRANSPORT SENSOR PROTEIN DCTB"/>
    <property type="match status" value="1"/>
</dbReference>
<dbReference type="Pfam" id="PF00512">
    <property type="entry name" value="HisKA"/>
    <property type="match status" value="1"/>
</dbReference>
<dbReference type="PANTHER" id="PTHR43065">
    <property type="entry name" value="SENSOR HISTIDINE KINASE"/>
    <property type="match status" value="1"/>
</dbReference>
<evidence type="ECO:0000256" key="1">
    <source>
        <dbReference type="ARBA" id="ARBA00000085"/>
    </source>
</evidence>
<feature type="domain" description="Histidine kinase" evidence="11">
    <location>
        <begin position="376"/>
        <end position="596"/>
    </location>
</feature>
<keyword evidence="4" id="KW-0808">Transferase</keyword>
<dbReference type="SMART" id="SM00091">
    <property type="entry name" value="PAS"/>
    <property type="match status" value="2"/>
</dbReference>
<dbReference type="PROSITE" id="PS50109">
    <property type="entry name" value="HIS_KIN"/>
    <property type="match status" value="1"/>
</dbReference>
<comment type="catalytic activity">
    <reaction evidence="1">
        <text>ATP + protein L-histidine = ADP + protein N-phospho-L-histidine.</text>
        <dbReference type="EC" id="2.7.13.3"/>
    </reaction>
</comment>
<name>A0ABZ1C7C3_9BACT</name>
<dbReference type="InterPro" id="IPR000014">
    <property type="entry name" value="PAS"/>
</dbReference>
<accession>A0ABZ1C7C3</accession>
<evidence type="ECO:0000256" key="2">
    <source>
        <dbReference type="ARBA" id="ARBA00012438"/>
    </source>
</evidence>
<evidence type="ECO:0000256" key="3">
    <source>
        <dbReference type="ARBA" id="ARBA00022553"/>
    </source>
</evidence>
<evidence type="ECO:0000259" key="12">
    <source>
        <dbReference type="PROSITE" id="PS50110"/>
    </source>
</evidence>
<evidence type="ECO:0000259" key="13">
    <source>
        <dbReference type="PROSITE" id="PS50112"/>
    </source>
</evidence>
<dbReference type="CDD" id="cd00082">
    <property type="entry name" value="HisKA"/>
    <property type="match status" value="1"/>
</dbReference>
<feature type="domain" description="PAC" evidence="14">
    <location>
        <begin position="311"/>
        <end position="363"/>
    </location>
</feature>
<dbReference type="InterPro" id="IPR036097">
    <property type="entry name" value="HisK_dim/P_sf"/>
</dbReference>
<protein>
    <recommendedName>
        <fullName evidence="2">histidine kinase</fullName>
        <ecNumber evidence="2">2.7.13.3</ecNumber>
    </recommendedName>
</protein>
<dbReference type="InterPro" id="IPR004358">
    <property type="entry name" value="Sig_transdc_His_kin-like_C"/>
</dbReference>
<dbReference type="PROSITE" id="PS50113">
    <property type="entry name" value="PAC"/>
    <property type="match status" value="2"/>
</dbReference>
<dbReference type="CDD" id="cd00156">
    <property type="entry name" value="REC"/>
    <property type="match status" value="1"/>
</dbReference>
<dbReference type="SUPFAM" id="SSF47384">
    <property type="entry name" value="Homodimeric domain of signal transducing histidine kinase"/>
    <property type="match status" value="1"/>
</dbReference>
<keyword evidence="16" id="KW-1185">Reference proteome</keyword>
<keyword evidence="3 9" id="KW-0597">Phosphoprotein</keyword>
<keyword evidence="7" id="KW-0067">ATP-binding</keyword>
<keyword evidence="8" id="KW-0902">Two-component regulatory system</keyword>
<evidence type="ECO:0000259" key="14">
    <source>
        <dbReference type="PROSITE" id="PS50113"/>
    </source>
</evidence>
<dbReference type="SMART" id="SM00388">
    <property type="entry name" value="HisKA"/>
    <property type="match status" value="1"/>
</dbReference>
<dbReference type="Gene3D" id="3.30.450.20">
    <property type="entry name" value="PAS domain"/>
    <property type="match status" value="2"/>
</dbReference>
<dbReference type="Pfam" id="PF08448">
    <property type="entry name" value="PAS_4"/>
    <property type="match status" value="2"/>
</dbReference>
<dbReference type="Pfam" id="PF02518">
    <property type="entry name" value="HATPase_c"/>
    <property type="match status" value="1"/>
</dbReference>
<dbReference type="SUPFAM" id="SSF52172">
    <property type="entry name" value="CheY-like"/>
    <property type="match status" value="1"/>
</dbReference>
<dbReference type="Gene3D" id="1.10.287.130">
    <property type="match status" value="1"/>
</dbReference>
<dbReference type="RefSeq" id="WP_221029355.1">
    <property type="nucleotide sequence ID" value="NZ_CP139781.1"/>
</dbReference>
<feature type="domain" description="PAC" evidence="14">
    <location>
        <begin position="177"/>
        <end position="231"/>
    </location>
</feature>
<dbReference type="PROSITE" id="PS50110">
    <property type="entry name" value="RESPONSE_REGULATORY"/>
    <property type="match status" value="1"/>
</dbReference>
<evidence type="ECO:0000256" key="5">
    <source>
        <dbReference type="ARBA" id="ARBA00022741"/>
    </source>
</evidence>
<feature type="domain" description="Response regulatory" evidence="12">
    <location>
        <begin position="618"/>
        <end position="734"/>
    </location>
</feature>
<evidence type="ECO:0000313" key="16">
    <source>
        <dbReference type="Proteomes" id="UP000738431"/>
    </source>
</evidence>
<dbReference type="Pfam" id="PF00072">
    <property type="entry name" value="Response_reg"/>
    <property type="match status" value="1"/>
</dbReference>
<dbReference type="EMBL" id="CP139781">
    <property type="protein sequence ID" value="WRQ87232.1"/>
    <property type="molecule type" value="Genomic_DNA"/>
</dbReference>
<proteinExistence type="predicted"/>
<dbReference type="InterPro" id="IPR011006">
    <property type="entry name" value="CheY-like_superfamily"/>
</dbReference>
<keyword evidence="10" id="KW-0175">Coiled coil</keyword>
<dbReference type="Gene3D" id="3.40.50.2300">
    <property type="match status" value="1"/>
</dbReference>
<dbReference type="InterPro" id="IPR003594">
    <property type="entry name" value="HATPase_dom"/>
</dbReference>
<dbReference type="SMART" id="SM00448">
    <property type="entry name" value="REC"/>
    <property type="match status" value="1"/>
</dbReference>
<dbReference type="InterPro" id="IPR001789">
    <property type="entry name" value="Sig_transdc_resp-reg_receiver"/>
</dbReference>
<dbReference type="InterPro" id="IPR035965">
    <property type="entry name" value="PAS-like_dom_sf"/>
</dbReference>
<dbReference type="PROSITE" id="PS50112">
    <property type="entry name" value="PAS"/>
    <property type="match status" value="1"/>
</dbReference>
<dbReference type="NCBIfam" id="TIGR00229">
    <property type="entry name" value="sensory_box"/>
    <property type="match status" value="1"/>
</dbReference>
<feature type="coiled-coil region" evidence="10">
    <location>
        <begin position="66"/>
        <end position="93"/>
    </location>
</feature>
<evidence type="ECO:0000256" key="4">
    <source>
        <dbReference type="ARBA" id="ARBA00022679"/>
    </source>
</evidence>
<evidence type="ECO:0000256" key="6">
    <source>
        <dbReference type="ARBA" id="ARBA00022777"/>
    </source>
</evidence>
<dbReference type="SUPFAM" id="SSF55785">
    <property type="entry name" value="PYP-like sensor domain (PAS domain)"/>
    <property type="match status" value="2"/>
</dbReference>
<dbReference type="InterPro" id="IPR005467">
    <property type="entry name" value="His_kinase_dom"/>
</dbReference>
<dbReference type="EC" id="2.7.13.3" evidence="2"/>
<evidence type="ECO:0000259" key="11">
    <source>
        <dbReference type="PROSITE" id="PS50109"/>
    </source>
</evidence>
<dbReference type="Proteomes" id="UP000738431">
    <property type="component" value="Chromosome"/>
</dbReference>
<dbReference type="InterPro" id="IPR001610">
    <property type="entry name" value="PAC"/>
</dbReference>
<evidence type="ECO:0000313" key="15">
    <source>
        <dbReference type="EMBL" id="WRQ87232.1"/>
    </source>
</evidence>
<dbReference type="PRINTS" id="PR00344">
    <property type="entry name" value="BCTRLSENSOR"/>
</dbReference>
<feature type="modified residue" description="4-aspartylphosphate" evidence="9">
    <location>
        <position position="669"/>
    </location>
</feature>
<feature type="domain" description="PAS" evidence="13">
    <location>
        <begin position="104"/>
        <end position="177"/>
    </location>
</feature>
<gene>
    <name evidence="15" type="ORF">K1X11_020660</name>
</gene>
<dbReference type="InterPro" id="IPR003661">
    <property type="entry name" value="HisK_dim/P_dom"/>
</dbReference>
<dbReference type="InterPro" id="IPR036890">
    <property type="entry name" value="HATPase_C_sf"/>
</dbReference>